<dbReference type="SUPFAM" id="SSF54160">
    <property type="entry name" value="Chromo domain-like"/>
    <property type="match status" value="1"/>
</dbReference>
<dbReference type="OrthoDB" id="8051507at2759"/>
<keyword evidence="2" id="KW-1185">Reference proteome</keyword>
<organism evidence="1 2">
    <name type="scientific">Carpediemonas membranifera</name>
    <dbReference type="NCBI Taxonomy" id="201153"/>
    <lineage>
        <taxon>Eukaryota</taxon>
        <taxon>Metamonada</taxon>
        <taxon>Carpediemonas-like organisms</taxon>
        <taxon>Carpediemonas</taxon>
    </lineage>
</organism>
<dbReference type="Proteomes" id="UP000717585">
    <property type="component" value="Unassembled WGS sequence"/>
</dbReference>
<reference evidence="1" key="1">
    <citation type="submission" date="2021-05" db="EMBL/GenBank/DDBJ databases">
        <title>A free-living protist that lacks canonical eukaryotic 1 DNA replication and segregation systems.</title>
        <authorList>
            <person name="Salas-Leiva D.E."/>
            <person name="Tromer E.C."/>
            <person name="Curtis B.A."/>
            <person name="Jerlstrom-Hultqvist J."/>
            <person name="Kolisko M."/>
            <person name="Yi Z."/>
            <person name="Salas-Leiva J.S."/>
            <person name="Gallot-Lavallee L."/>
            <person name="Kops G.J.P.L."/>
            <person name="Archibald J.M."/>
            <person name="Simpson A.G.B."/>
            <person name="Roger A.J."/>
        </authorList>
    </citation>
    <scope>NUCLEOTIDE SEQUENCE</scope>
    <source>
        <strain evidence="1">BICM</strain>
    </source>
</reference>
<name>A0A8J6E3Y7_9EUKA</name>
<accession>A0A8J6E3Y7</accession>
<evidence type="ECO:0000313" key="1">
    <source>
        <dbReference type="EMBL" id="KAG9396548.1"/>
    </source>
</evidence>
<comment type="caution">
    <text evidence="1">The sequence shown here is derived from an EMBL/GenBank/DDBJ whole genome shotgun (WGS) entry which is preliminary data.</text>
</comment>
<dbReference type="EMBL" id="JAHDYR010000005">
    <property type="protein sequence ID" value="KAG9396548.1"/>
    <property type="molecule type" value="Genomic_DNA"/>
</dbReference>
<evidence type="ECO:0000313" key="2">
    <source>
        <dbReference type="Proteomes" id="UP000717585"/>
    </source>
</evidence>
<sequence>MGSSGTRFTPFELLYGTHAADRQIPQPDNNAEDETPLTSVAEYLTVMDALLAKLCRKAHKRQSKTREGRAETQSVPVKPGDYVLHKNHAESKLHGHTGPFKVIEVNPFTAVVVPLLANEPRRTVHLSHLIPLKSDLSEGELAYFAATDQEEWYVERIVKSKPGFLRVKWLGSSELSWEPIDAVRHTPAAKKFLAAHPELLREGSVASPD</sequence>
<protein>
    <recommendedName>
        <fullName evidence="3">Chromo domain-containing protein</fullName>
    </recommendedName>
</protein>
<dbReference type="AlphaFoldDB" id="A0A8J6E3Y7"/>
<gene>
    <name evidence="1" type="ORF">J8273_1553</name>
</gene>
<proteinExistence type="predicted"/>
<evidence type="ECO:0008006" key="3">
    <source>
        <dbReference type="Google" id="ProtNLM"/>
    </source>
</evidence>
<dbReference type="InterPro" id="IPR016197">
    <property type="entry name" value="Chromo-like_dom_sf"/>
</dbReference>